<dbReference type="AlphaFoldDB" id="A0A0G4PQW1"/>
<sequence>MARRKRIRTEQSLPTEEKSHATECDDQQMMERRSKEIDYKMSSMPPSKLPNLIKRLSWAIERTDKLCSPPPNLESNADDGNPSRDFGITHQPRKSDPDLYRADSKSGPGDWISQRTSIGSSIYKGLMAWESWGGQCVIL</sequence>
<reference evidence="2 3" key="1">
    <citation type="journal article" date="2014" name="Nat. Commun.">
        <title>Multiple recent horizontal transfers of a large genomic region in cheese making fungi.</title>
        <authorList>
            <person name="Cheeseman K."/>
            <person name="Ropars J."/>
            <person name="Renault P."/>
            <person name="Dupont J."/>
            <person name="Gouzy J."/>
            <person name="Branca A."/>
            <person name="Abraham A.L."/>
            <person name="Ceppi M."/>
            <person name="Conseiller E."/>
            <person name="Debuchy R."/>
            <person name="Malagnac F."/>
            <person name="Goarin A."/>
            <person name="Silar P."/>
            <person name="Lacoste S."/>
            <person name="Sallet E."/>
            <person name="Bensimon A."/>
            <person name="Giraud T."/>
            <person name="Brygoo Y."/>
        </authorList>
    </citation>
    <scope>NUCLEOTIDE SEQUENCE [LARGE SCALE GENOMIC DNA]</scope>
    <source>
        <strain evidence="3">FM 013</strain>
    </source>
</reference>
<evidence type="ECO:0000313" key="2">
    <source>
        <dbReference type="EMBL" id="CRL28799.1"/>
    </source>
</evidence>
<keyword evidence="3" id="KW-1185">Reference proteome</keyword>
<proteinExistence type="predicted"/>
<evidence type="ECO:0000256" key="1">
    <source>
        <dbReference type="SAM" id="MobiDB-lite"/>
    </source>
</evidence>
<protein>
    <submittedName>
        <fullName evidence="2">Str. FM013</fullName>
    </submittedName>
</protein>
<name>A0A0G4PQW1_PENC3</name>
<organism evidence="2 3">
    <name type="scientific">Penicillium camemberti (strain FM 013)</name>
    <dbReference type="NCBI Taxonomy" id="1429867"/>
    <lineage>
        <taxon>Eukaryota</taxon>
        <taxon>Fungi</taxon>
        <taxon>Dikarya</taxon>
        <taxon>Ascomycota</taxon>
        <taxon>Pezizomycotina</taxon>
        <taxon>Eurotiomycetes</taxon>
        <taxon>Eurotiomycetidae</taxon>
        <taxon>Eurotiales</taxon>
        <taxon>Aspergillaceae</taxon>
        <taxon>Penicillium</taxon>
    </lineage>
</organism>
<dbReference type="EMBL" id="HG793163">
    <property type="protein sequence ID" value="CRL28799.1"/>
    <property type="molecule type" value="Genomic_DNA"/>
</dbReference>
<feature type="compositionally biased region" description="Basic and acidic residues" evidence="1">
    <location>
        <begin position="93"/>
        <end position="104"/>
    </location>
</feature>
<feature type="region of interest" description="Disordered" evidence="1">
    <location>
        <begin position="1"/>
        <end position="29"/>
    </location>
</feature>
<evidence type="ECO:0000313" key="3">
    <source>
        <dbReference type="Proteomes" id="UP000053732"/>
    </source>
</evidence>
<dbReference type="Proteomes" id="UP000053732">
    <property type="component" value="Unassembled WGS sequence"/>
</dbReference>
<feature type="compositionally biased region" description="Basic and acidic residues" evidence="1">
    <location>
        <begin position="15"/>
        <end position="29"/>
    </location>
</feature>
<accession>A0A0G4PQW1</accession>
<gene>
    <name evidence="2" type="ORF">PCAMFM013_S030g000086</name>
</gene>
<feature type="region of interest" description="Disordered" evidence="1">
    <location>
        <begin position="65"/>
        <end position="114"/>
    </location>
</feature>